<dbReference type="Proteomes" id="UP001172386">
    <property type="component" value="Unassembled WGS sequence"/>
</dbReference>
<dbReference type="EMBL" id="JAPDRQ010000181">
    <property type="protein sequence ID" value="KAJ9652808.1"/>
    <property type="molecule type" value="Genomic_DNA"/>
</dbReference>
<gene>
    <name evidence="1" type="ORF">H2198_007938</name>
</gene>
<reference evidence="1" key="1">
    <citation type="submission" date="2022-10" db="EMBL/GenBank/DDBJ databases">
        <title>Culturing micro-colonial fungi from biological soil crusts in the Mojave desert and describing Neophaeococcomyces mojavensis, and introducing the new genera and species Taxawa tesnikishii.</title>
        <authorList>
            <person name="Kurbessoian T."/>
            <person name="Stajich J.E."/>
        </authorList>
    </citation>
    <scope>NUCLEOTIDE SEQUENCE</scope>
    <source>
        <strain evidence="1">JES_112</strain>
    </source>
</reference>
<sequence length="410" mass="44915">MPRLTLVGTLLLLAGAVIAGSDPTLTEPLSRDNSDECDCYLVSGPDPGYFQYYRFWDFRNIFSEGDEDFNNPPPLVTSSQNSGGQDVTAAFFDTNEWNDDWSILNDLEEPNATVPSINSAQNVFISTENGEDGNDFTYLTFRASRPSESFVSTAEIDSSQDNVLHSSIRTRARIIPLYLDGSAANVVAPIEGVNASHPVAPGACFGFFTYRSDTQESDIEILTYDPVTDVRYSNQPDFNARTDEPVPGASTQSTMPDGKVWTDWHDHRIDWYNGISRWYVDGDLVLEKSLDAPTEPSALLINLWSDGGFWTGNMSVGSQVTAGLQWIEMAFNVSGVTKGPQHKLGKRKRQKRCSIGCNIDGVQDIGTPIVAFNVTGIKGDASDANGKVSIASQLVQVVLAFWAVLLTSMM</sequence>
<organism evidence="1 2">
    <name type="scientific">Neophaeococcomyces mojaviensis</name>
    <dbReference type="NCBI Taxonomy" id="3383035"/>
    <lineage>
        <taxon>Eukaryota</taxon>
        <taxon>Fungi</taxon>
        <taxon>Dikarya</taxon>
        <taxon>Ascomycota</taxon>
        <taxon>Pezizomycotina</taxon>
        <taxon>Eurotiomycetes</taxon>
        <taxon>Chaetothyriomycetidae</taxon>
        <taxon>Chaetothyriales</taxon>
        <taxon>Chaetothyriales incertae sedis</taxon>
        <taxon>Neophaeococcomyces</taxon>
    </lineage>
</organism>
<evidence type="ECO:0000313" key="2">
    <source>
        <dbReference type="Proteomes" id="UP001172386"/>
    </source>
</evidence>
<accession>A0ACC2ZZ98</accession>
<protein>
    <submittedName>
        <fullName evidence="1">Uncharacterized protein</fullName>
    </submittedName>
</protein>
<comment type="caution">
    <text evidence="1">The sequence shown here is derived from an EMBL/GenBank/DDBJ whole genome shotgun (WGS) entry which is preliminary data.</text>
</comment>
<name>A0ACC2ZZ98_9EURO</name>
<evidence type="ECO:0000313" key="1">
    <source>
        <dbReference type="EMBL" id="KAJ9652808.1"/>
    </source>
</evidence>
<proteinExistence type="predicted"/>
<keyword evidence="2" id="KW-1185">Reference proteome</keyword>